<dbReference type="GO" id="GO:0004620">
    <property type="term" value="F:phospholipase activity"/>
    <property type="evidence" value="ECO:0007669"/>
    <property type="project" value="TreeGrafter"/>
</dbReference>
<sequence>MASNNEVIKILAIDGGGVRGIIPCVFLDHLRKELNKHGNHTPYYKLFHVMAGTSTGSLISLLLTKPPEELTDEERLSRLLYMYTHDIKEIFPKPKSEFSQGVKQIFRPKYNGRNLKSLLRKTLKNFTLEDALTKLLIPAYDMCSMEPYLFRHGNTSTSSMNFFLRDVGLASTAAPTYLPAANIKSLTNGQSFCFVDGGIFCNDPSLCAYSFAKKTFSHGKKYLIVSLGTGKQPISYNCNKVKKWGALGWINPLNHVPLVTAYMNSQVESEDLILDNMSDVVVYRFQVSLNDISSELDDATAKNMDHLKGKAAALILSNKSKIDRLVKVLNAY</sequence>
<keyword evidence="3" id="KW-0442">Lipid degradation</keyword>
<evidence type="ECO:0000313" key="6">
    <source>
        <dbReference type="Proteomes" id="UP000683246"/>
    </source>
</evidence>
<dbReference type="GO" id="GO:0016042">
    <property type="term" value="P:lipid catabolic process"/>
    <property type="evidence" value="ECO:0007669"/>
    <property type="project" value="UniProtKB-UniRule"/>
</dbReference>
<dbReference type="GO" id="GO:0047372">
    <property type="term" value="F:monoacylglycerol lipase activity"/>
    <property type="evidence" value="ECO:0007669"/>
    <property type="project" value="TreeGrafter"/>
</dbReference>
<keyword evidence="2 3" id="KW-0443">Lipid metabolism</keyword>
<dbReference type="AlphaFoldDB" id="A0A8J8SI63"/>
<feature type="short sequence motif" description="DGA/G" evidence="3">
    <location>
        <begin position="196"/>
        <end position="198"/>
    </location>
</feature>
<feature type="active site" description="Nucleophile" evidence="3">
    <location>
        <position position="54"/>
    </location>
</feature>
<dbReference type="PANTHER" id="PTHR32176">
    <property type="entry name" value="XYLOSE ISOMERASE"/>
    <property type="match status" value="1"/>
</dbReference>
<dbReference type="InterPro" id="IPR016035">
    <property type="entry name" value="Acyl_Trfase/lysoPLipase"/>
</dbReference>
<feature type="short sequence motif" description="GXSXG" evidence="3">
    <location>
        <begin position="52"/>
        <end position="56"/>
    </location>
</feature>
<dbReference type="InterPro" id="IPR002641">
    <property type="entry name" value="PNPLA_dom"/>
</dbReference>
<accession>A0A8J8SI63</accession>
<dbReference type="SUPFAM" id="SSF52151">
    <property type="entry name" value="FabD/lysophospholipase-like"/>
    <property type="match status" value="1"/>
</dbReference>
<comment type="similarity">
    <text evidence="1">Belongs to the patatin family.</text>
</comment>
<feature type="active site" description="Proton acceptor" evidence="3">
    <location>
        <position position="196"/>
    </location>
</feature>
<dbReference type="PANTHER" id="PTHR32176:SF92">
    <property type="entry name" value="XYLOSE ISOMERASE"/>
    <property type="match status" value="1"/>
</dbReference>
<name>A0A8J8SI63_9FIRM</name>
<evidence type="ECO:0000256" key="3">
    <source>
        <dbReference type="PROSITE-ProRule" id="PRU01161"/>
    </source>
</evidence>
<proteinExistence type="inferred from homology"/>
<reference evidence="5" key="1">
    <citation type="submission" date="2020-07" db="EMBL/GenBank/DDBJ databases">
        <title>Vallitalea pronyensis genome.</title>
        <authorList>
            <person name="Postec A."/>
        </authorList>
    </citation>
    <scope>NUCLEOTIDE SEQUENCE</scope>
    <source>
        <strain evidence="5">FatNI3</strain>
    </source>
</reference>
<gene>
    <name evidence="5" type="ORF">HZI73_18355</name>
</gene>
<dbReference type="RefSeq" id="WP_212694824.1">
    <property type="nucleotide sequence ID" value="NZ_CP058649.1"/>
</dbReference>
<protein>
    <submittedName>
        <fullName evidence="5">Patatin-like phospholipase family protein</fullName>
    </submittedName>
</protein>
<dbReference type="Gene3D" id="3.40.1090.10">
    <property type="entry name" value="Cytosolic phospholipase A2 catalytic domain"/>
    <property type="match status" value="1"/>
</dbReference>
<dbReference type="Pfam" id="PF01734">
    <property type="entry name" value="Patatin"/>
    <property type="match status" value="1"/>
</dbReference>
<evidence type="ECO:0000256" key="1">
    <source>
        <dbReference type="ARBA" id="ARBA00010240"/>
    </source>
</evidence>
<dbReference type="Proteomes" id="UP000683246">
    <property type="component" value="Chromosome"/>
</dbReference>
<keyword evidence="6" id="KW-1185">Reference proteome</keyword>
<evidence type="ECO:0000259" key="4">
    <source>
        <dbReference type="PROSITE" id="PS51635"/>
    </source>
</evidence>
<evidence type="ECO:0000256" key="2">
    <source>
        <dbReference type="ARBA" id="ARBA00023098"/>
    </source>
</evidence>
<keyword evidence="3" id="KW-0378">Hydrolase</keyword>
<dbReference type="EMBL" id="CP058649">
    <property type="protein sequence ID" value="QUI24132.1"/>
    <property type="molecule type" value="Genomic_DNA"/>
</dbReference>
<feature type="domain" description="PNPLA" evidence="4">
    <location>
        <begin position="11"/>
        <end position="209"/>
    </location>
</feature>
<evidence type="ECO:0000313" key="5">
    <source>
        <dbReference type="EMBL" id="QUI24132.1"/>
    </source>
</evidence>
<feature type="short sequence motif" description="GXGXXG" evidence="3">
    <location>
        <begin position="15"/>
        <end position="20"/>
    </location>
</feature>
<dbReference type="PROSITE" id="PS51635">
    <property type="entry name" value="PNPLA"/>
    <property type="match status" value="1"/>
</dbReference>
<dbReference type="KEGG" id="vpy:HZI73_18355"/>
<organism evidence="5 6">
    <name type="scientific">Vallitalea pronyensis</name>
    <dbReference type="NCBI Taxonomy" id="1348613"/>
    <lineage>
        <taxon>Bacteria</taxon>
        <taxon>Bacillati</taxon>
        <taxon>Bacillota</taxon>
        <taxon>Clostridia</taxon>
        <taxon>Lachnospirales</taxon>
        <taxon>Vallitaleaceae</taxon>
        <taxon>Vallitalea</taxon>
    </lineage>
</organism>